<dbReference type="SUPFAM" id="SSF52402">
    <property type="entry name" value="Adenine nucleotide alpha hydrolases-like"/>
    <property type="match status" value="1"/>
</dbReference>
<proteinExistence type="inferred from homology"/>
<comment type="similarity">
    <text evidence="1">Belongs to the universal stress protein A family.</text>
</comment>
<dbReference type="InterPro" id="IPR006016">
    <property type="entry name" value="UspA"/>
</dbReference>
<evidence type="ECO:0000256" key="1">
    <source>
        <dbReference type="ARBA" id="ARBA00008791"/>
    </source>
</evidence>
<dbReference type="Pfam" id="PF00582">
    <property type="entry name" value="Usp"/>
    <property type="match status" value="1"/>
</dbReference>
<dbReference type="AlphaFoldDB" id="A0A562SIM0"/>
<evidence type="ECO:0000313" key="4">
    <source>
        <dbReference type="Proteomes" id="UP000316167"/>
    </source>
</evidence>
<dbReference type="PRINTS" id="PR01438">
    <property type="entry name" value="UNVRSLSTRESS"/>
</dbReference>
<dbReference type="InterPro" id="IPR006015">
    <property type="entry name" value="Universal_stress_UspA"/>
</dbReference>
<evidence type="ECO:0000313" key="3">
    <source>
        <dbReference type="EMBL" id="TWI81125.1"/>
    </source>
</evidence>
<reference evidence="3 4" key="1">
    <citation type="journal article" date="2015" name="Stand. Genomic Sci.">
        <title>Genomic Encyclopedia of Bacterial and Archaeal Type Strains, Phase III: the genomes of soil and plant-associated and newly described type strains.</title>
        <authorList>
            <person name="Whitman W.B."/>
            <person name="Woyke T."/>
            <person name="Klenk H.P."/>
            <person name="Zhou Y."/>
            <person name="Lilburn T.G."/>
            <person name="Beck B.J."/>
            <person name="De Vos P."/>
            <person name="Vandamme P."/>
            <person name="Eisen J.A."/>
            <person name="Garrity G."/>
            <person name="Hugenholtz P."/>
            <person name="Kyrpides N.C."/>
        </authorList>
    </citation>
    <scope>NUCLEOTIDE SEQUENCE [LARGE SCALE GENOMIC DNA]</scope>
    <source>
        <strain evidence="3 4">CGMCC 1.7271</strain>
    </source>
</reference>
<evidence type="ECO:0000259" key="2">
    <source>
        <dbReference type="Pfam" id="PF00582"/>
    </source>
</evidence>
<dbReference type="EMBL" id="VLLE01000004">
    <property type="protein sequence ID" value="TWI81125.1"/>
    <property type="molecule type" value="Genomic_DNA"/>
</dbReference>
<protein>
    <submittedName>
        <fullName evidence="3">Nucleotide-binding universal stress UspA family protein</fullName>
    </submittedName>
</protein>
<name>A0A562SIM0_9BACT</name>
<dbReference type="Proteomes" id="UP000316167">
    <property type="component" value="Unassembled WGS sequence"/>
</dbReference>
<dbReference type="Gene3D" id="3.40.50.620">
    <property type="entry name" value="HUPs"/>
    <property type="match status" value="1"/>
</dbReference>
<dbReference type="OrthoDB" id="9788959at2"/>
<dbReference type="CDD" id="cd00293">
    <property type="entry name" value="USP-like"/>
    <property type="match status" value="1"/>
</dbReference>
<comment type="caution">
    <text evidence="3">The sequence shown here is derived from an EMBL/GenBank/DDBJ whole genome shotgun (WGS) entry which is preliminary data.</text>
</comment>
<accession>A0A562SIM0</accession>
<dbReference type="RefSeq" id="WP_144886333.1">
    <property type="nucleotide sequence ID" value="NZ_VLLE01000004.1"/>
</dbReference>
<dbReference type="InterPro" id="IPR014729">
    <property type="entry name" value="Rossmann-like_a/b/a_fold"/>
</dbReference>
<sequence length="150" mass="16800">MVQETTFKRILIAVDSSPFSLKTAKVGFQLVHALDAEVALLYVIDRTKESVNIETGPTREQSEMILLKEAQETLEQMIKMYNGAKQLYKFTPEGFPKEEILNTAKEWEAGVIVIGTHGRTGLSHFFQGSIAEYVVKHANVPVLVIPPQIK</sequence>
<gene>
    <name evidence="3" type="ORF">IQ13_2140</name>
</gene>
<dbReference type="PANTHER" id="PTHR46268:SF6">
    <property type="entry name" value="UNIVERSAL STRESS PROTEIN UP12"/>
    <property type="match status" value="1"/>
</dbReference>
<dbReference type="PANTHER" id="PTHR46268">
    <property type="entry name" value="STRESS RESPONSE PROTEIN NHAX"/>
    <property type="match status" value="1"/>
</dbReference>
<feature type="domain" description="UspA" evidence="2">
    <location>
        <begin position="7"/>
        <end position="146"/>
    </location>
</feature>
<organism evidence="3 4">
    <name type="scientific">Lacibacter cauensis</name>
    <dbReference type="NCBI Taxonomy" id="510947"/>
    <lineage>
        <taxon>Bacteria</taxon>
        <taxon>Pseudomonadati</taxon>
        <taxon>Bacteroidota</taxon>
        <taxon>Chitinophagia</taxon>
        <taxon>Chitinophagales</taxon>
        <taxon>Chitinophagaceae</taxon>
        <taxon>Lacibacter</taxon>
    </lineage>
</organism>
<keyword evidence="4" id="KW-1185">Reference proteome</keyword>